<evidence type="ECO:0000259" key="6">
    <source>
        <dbReference type="PROSITE" id="PS50011"/>
    </source>
</evidence>
<keyword evidence="2" id="KW-0808">Transferase</keyword>
<dbReference type="InterPro" id="IPR011009">
    <property type="entry name" value="Kinase-like_dom_sf"/>
</dbReference>
<dbReference type="Proteomes" id="UP000005204">
    <property type="component" value="Unassembled WGS sequence"/>
</dbReference>
<dbReference type="GO" id="GO:0005829">
    <property type="term" value="C:cytosol"/>
    <property type="evidence" value="ECO:0007669"/>
    <property type="project" value="TreeGrafter"/>
</dbReference>
<dbReference type="PANTHER" id="PTHR24353:SF153">
    <property type="entry name" value="CAMP-DEPENDENT PROTEIN KINASE CATALYTIC SUBUNIT 1"/>
    <property type="match status" value="1"/>
</dbReference>
<dbReference type="GO" id="GO:0004691">
    <property type="term" value="F:cAMP-dependent protein kinase activity"/>
    <property type="evidence" value="ECO:0007669"/>
    <property type="project" value="TreeGrafter"/>
</dbReference>
<dbReference type="InterPro" id="IPR000961">
    <property type="entry name" value="AGC-kinase_C"/>
</dbReference>
<dbReference type="Pfam" id="PF00069">
    <property type="entry name" value="Pkinase"/>
    <property type="match status" value="1"/>
</dbReference>
<accession>A0A8R2LZM0</accession>
<feature type="domain" description="AGC-kinase C-terminal" evidence="7">
    <location>
        <begin position="251"/>
        <end position="303"/>
    </location>
</feature>
<feature type="domain" description="Protein kinase" evidence="6">
    <location>
        <begin position="1"/>
        <end position="250"/>
    </location>
</feature>
<keyword evidence="5" id="KW-0067">ATP-binding</keyword>
<name>A0A8R2LZM0_BOMMO</name>
<protein>
    <submittedName>
        <fullName evidence="8">Uncharacterized protein</fullName>
    </submittedName>
</protein>
<dbReference type="RefSeq" id="XP_037871025.1">
    <property type="nucleotide sequence ID" value="XM_038015097.2"/>
</dbReference>
<dbReference type="GO" id="GO:0005952">
    <property type="term" value="C:cAMP-dependent protein kinase complex"/>
    <property type="evidence" value="ECO:0007669"/>
    <property type="project" value="TreeGrafter"/>
</dbReference>
<dbReference type="GO" id="GO:0005634">
    <property type="term" value="C:nucleus"/>
    <property type="evidence" value="ECO:0007669"/>
    <property type="project" value="TreeGrafter"/>
</dbReference>
<evidence type="ECO:0000313" key="9">
    <source>
        <dbReference type="Proteomes" id="UP000005204"/>
    </source>
</evidence>
<dbReference type="SUPFAM" id="SSF56112">
    <property type="entry name" value="Protein kinase-like (PK-like)"/>
    <property type="match status" value="1"/>
</dbReference>
<dbReference type="PANTHER" id="PTHR24353">
    <property type="entry name" value="CYCLIC NUCLEOTIDE-DEPENDENT PROTEIN KINASE"/>
    <property type="match status" value="1"/>
</dbReference>
<dbReference type="PROSITE" id="PS51285">
    <property type="entry name" value="AGC_KINASE_CTER"/>
    <property type="match status" value="1"/>
</dbReference>
<keyword evidence="4" id="KW-0418">Kinase</keyword>
<dbReference type="SMART" id="SM00220">
    <property type="entry name" value="S_TKc"/>
    <property type="match status" value="1"/>
</dbReference>
<dbReference type="PROSITE" id="PS50011">
    <property type="entry name" value="PROTEIN_KINASE_DOM"/>
    <property type="match status" value="1"/>
</dbReference>
<dbReference type="GO" id="GO:0005524">
    <property type="term" value="F:ATP binding"/>
    <property type="evidence" value="ECO:0007669"/>
    <property type="project" value="UniProtKB-KW"/>
</dbReference>
<organism evidence="8 9">
    <name type="scientific">Bombyx mori</name>
    <name type="common">Silk moth</name>
    <dbReference type="NCBI Taxonomy" id="7091"/>
    <lineage>
        <taxon>Eukaryota</taxon>
        <taxon>Metazoa</taxon>
        <taxon>Ecdysozoa</taxon>
        <taxon>Arthropoda</taxon>
        <taxon>Hexapoda</taxon>
        <taxon>Insecta</taxon>
        <taxon>Pterygota</taxon>
        <taxon>Neoptera</taxon>
        <taxon>Endopterygota</taxon>
        <taxon>Lepidoptera</taxon>
        <taxon>Glossata</taxon>
        <taxon>Ditrysia</taxon>
        <taxon>Bombycoidea</taxon>
        <taxon>Bombycidae</taxon>
        <taxon>Bombycinae</taxon>
        <taxon>Bombyx</taxon>
    </lineage>
</organism>
<proteinExistence type="predicted"/>
<dbReference type="KEGG" id="bmor:101736275"/>
<keyword evidence="3" id="KW-0547">Nucleotide-binding</keyword>
<evidence type="ECO:0000256" key="3">
    <source>
        <dbReference type="ARBA" id="ARBA00022741"/>
    </source>
</evidence>
<dbReference type="GeneID" id="101736275"/>
<keyword evidence="9" id="KW-1185">Reference proteome</keyword>
<reference evidence="8" key="2">
    <citation type="submission" date="2022-06" db="UniProtKB">
        <authorList>
            <consortium name="EnsemblMetazoa"/>
        </authorList>
    </citation>
    <scope>IDENTIFICATION</scope>
    <source>
        <strain evidence="8">p50T (Dazao)</strain>
    </source>
</reference>
<evidence type="ECO:0000256" key="4">
    <source>
        <dbReference type="ARBA" id="ARBA00022777"/>
    </source>
</evidence>
<keyword evidence="1" id="KW-0723">Serine/threonine-protein kinase</keyword>
<sequence>MKYNENCIGNYTHEEQINHKRYLDVLKQDFLHIYSNPISYSKSPEEFDKVQTLGHGSFGTVYLVRDINTFEYHAMKAVEKVEVIKHKNLKQLYIEKKILQCVNFPFTMSLDFTCKDNIDLKPENVLVSSSGYIKLADFGFCKIIKSRTWTLCGTPEYLAPELILSKGYSFPVDWWALGVLIYEMIAAFPPFYSSEPIKLYEKILTGQFKTPENMTQVCKALVKNLLEVDPTKRYGSLKAGVLEIKNHLWFCDINWSSILYQKMIPPHVPICKNIGDTGNYSKVDEILLKKSQECVFEKEFENF</sequence>
<reference evidence="9" key="1">
    <citation type="journal article" date="2008" name="Insect Biochem. Mol. Biol.">
        <title>The genome of a lepidopteran model insect, the silkworm Bombyx mori.</title>
        <authorList>
            <consortium name="International Silkworm Genome Consortium"/>
        </authorList>
    </citation>
    <scope>NUCLEOTIDE SEQUENCE [LARGE SCALE GENOMIC DNA]</scope>
    <source>
        <strain evidence="9">p50T</strain>
    </source>
</reference>
<dbReference type="EnsemblMetazoa" id="XM_038015097.1">
    <property type="protein sequence ID" value="XP_037871025.1"/>
    <property type="gene ID" value="LOC101736275"/>
</dbReference>
<evidence type="ECO:0000256" key="1">
    <source>
        <dbReference type="ARBA" id="ARBA00022527"/>
    </source>
</evidence>
<evidence type="ECO:0000259" key="7">
    <source>
        <dbReference type="PROSITE" id="PS51285"/>
    </source>
</evidence>
<dbReference type="Gene3D" id="1.10.510.10">
    <property type="entry name" value="Transferase(Phosphotransferase) domain 1"/>
    <property type="match status" value="1"/>
</dbReference>
<evidence type="ECO:0000256" key="5">
    <source>
        <dbReference type="ARBA" id="ARBA00022840"/>
    </source>
</evidence>
<dbReference type="Gene3D" id="3.30.200.20">
    <property type="entry name" value="Phosphorylase Kinase, domain 1"/>
    <property type="match status" value="2"/>
</dbReference>
<evidence type="ECO:0000256" key="2">
    <source>
        <dbReference type="ARBA" id="ARBA00022679"/>
    </source>
</evidence>
<evidence type="ECO:0000313" key="8">
    <source>
        <dbReference type="EnsemblMetazoa" id="XP_037871025.1"/>
    </source>
</evidence>
<dbReference type="AlphaFoldDB" id="A0A8R2LZM0"/>
<dbReference type="InterPro" id="IPR000719">
    <property type="entry name" value="Prot_kinase_dom"/>
</dbReference>